<keyword evidence="3" id="KW-0813">Transport</keyword>
<evidence type="ECO:0000256" key="9">
    <source>
        <dbReference type="SAM" id="SignalP"/>
    </source>
</evidence>
<evidence type="ECO:0000256" key="1">
    <source>
        <dbReference type="ARBA" id="ARBA00004442"/>
    </source>
</evidence>
<feature type="region of interest" description="Disordered" evidence="8">
    <location>
        <begin position="464"/>
        <end position="489"/>
    </location>
</feature>
<evidence type="ECO:0000256" key="6">
    <source>
        <dbReference type="ARBA" id="ARBA00023136"/>
    </source>
</evidence>
<dbReference type="GO" id="GO:1990281">
    <property type="term" value="C:efflux pump complex"/>
    <property type="evidence" value="ECO:0007669"/>
    <property type="project" value="TreeGrafter"/>
</dbReference>
<dbReference type="RefSeq" id="WP_185680424.1">
    <property type="nucleotide sequence ID" value="NZ_JACLAX010000021.1"/>
</dbReference>
<dbReference type="Proteomes" id="UP000551327">
    <property type="component" value="Unassembled WGS sequence"/>
</dbReference>
<dbReference type="GO" id="GO:0015288">
    <property type="term" value="F:porin activity"/>
    <property type="evidence" value="ECO:0007669"/>
    <property type="project" value="TreeGrafter"/>
</dbReference>
<keyword evidence="4" id="KW-1134">Transmembrane beta strand</keyword>
<keyword evidence="9" id="KW-0732">Signal</keyword>
<evidence type="ECO:0000256" key="2">
    <source>
        <dbReference type="ARBA" id="ARBA00007613"/>
    </source>
</evidence>
<keyword evidence="6" id="KW-0472">Membrane</keyword>
<comment type="caution">
    <text evidence="10">The sequence shown here is derived from an EMBL/GenBank/DDBJ whole genome shotgun (WGS) entry which is preliminary data.</text>
</comment>
<dbReference type="NCBIfam" id="TIGR01844">
    <property type="entry name" value="type_I_sec_TolC"/>
    <property type="match status" value="1"/>
</dbReference>
<dbReference type="Gene3D" id="1.20.1600.10">
    <property type="entry name" value="Outer membrane efflux proteins (OEP)"/>
    <property type="match status" value="1"/>
</dbReference>
<keyword evidence="11" id="KW-1185">Reference proteome</keyword>
<comment type="subcellular location">
    <subcellularLocation>
        <location evidence="1">Cell outer membrane</location>
    </subcellularLocation>
</comment>
<comment type="similarity">
    <text evidence="2">Belongs to the outer membrane factor (OMF) (TC 1.B.17) family.</text>
</comment>
<dbReference type="AlphaFoldDB" id="A0A7X1G0T4"/>
<sequence>MRGPGALRTALRLGAALGTVLAAMPLRADDLRDALTSAYATNPTIQAARANQRAVDEGVPLARSNALPSLSGQVNFVEFIKRNPVAFTAPLRALSSQVNMGVPVYSGGAVRNAIEAAEIRVEAGQQDLRGTEAGLFSQVVAAYMDVIRDSAIVGLNRNTVQVLEVNLRATTDRYEIGDLTRTDVAQSQSRLALARGDLRTAEVNLLSSRERYVQIVGKAPADLAPPPPLPGMPASPDEAVDFALEHNPDLLAAQERSKAAKIDVRVAEAAKLPTVSVNTQGAYQNTLGTLGTIPGGIPALQQFTTAQASVSLSLPLFQGGRPAAQTRQAQAREGAALETEIATERAVIASVRSAFAQWRAANEIIAMNQTAVDAAALSLEGVKAENSVGNRTILNILDAEQELLRAQVQLVAARRNAYVAGFNLLSAMGKADADDLGLDGGALYDPQTNYERVRHRIFDWDKDPAPVAQSTRTVDTPAQDATSPVKSLP</sequence>
<evidence type="ECO:0000313" key="10">
    <source>
        <dbReference type="EMBL" id="MBC2670538.1"/>
    </source>
</evidence>
<dbReference type="InterPro" id="IPR003423">
    <property type="entry name" value="OMP_efflux"/>
</dbReference>
<dbReference type="GO" id="GO:0009279">
    <property type="term" value="C:cell outer membrane"/>
    <property type="evidence" value="ECO:0007669"/>
    <property type="project" value="UniProtKB-SubCell"/>
</dbReference>
<evidence type="ECO:0000256" key="4">
    <source>
        <dbReference type="ARBA" id="ARBA00022452"/>
    </source>
</evidence>
<dbReference type="GO" id="GO:0015562">
    <property type="term" value="F:efflux transmembrane transporter activity"/>
    <property type="evidence" value="ECO:0007669"/>
    <property type="project" value="InterPro"/>
</dbReference>
<reference evidence="10 11" key="1">
    <citation type="submission" date="2020-08" db="EMBL/GenBank/DDBJ databases">
        <title>The genome sequence of type strain Novosphingobium piscinae KCTC 42194.</title>
        <authorList>
            <person name="Liu Y."/>
        </authorList>
    </citation>
    <scope>NUCLEOTIDE SEQUENCE [LARGE SCALE GENOMIC DNA]</scope>
    <source>
        <strain evidence="10 11">KCTC 42194</strain>
    </source>
</reference>
<gene>
    <name evidence="10" type="ORF">H7F53_15405</name>
</gene>
<evidence type="ECO:0000313" key="11">
    <source>
        <dbReference type="Proteomes" id="UP000551327"/>
    </source>
</evidence>
<evidence type="ECO:0000256" key="7">
    <source>
        <dbReference type="ARBA" id="ARBA00023237"/>
    </source>
</evidence>
<dbReference type="PANTHER" id="PTHR30026">
    <property type="entry name" value="OUTER MEMBRANE PROTEIN TOLC"/>
    <property type="match status" value="1"/>
</dbReference>
<feature type="chain" id="PRO_5031118642" evidence="9">
    <location>
        <begin position="29"/>
        <end position="489"/>
    </location>
</feature>
<feature type="signal peptide" evidence="9">
    <location>
        <begin position="1"/>
        <end position="28"/>
    </location>
</feature>
<evidence type="ECO:0000256" key="8">
    <source>
        <dbReference type="SAM" id="MobiDB-lite"/>
    </source>
</evidence>
<dbReference type="EMBL" id="JACLAX010000021">
    <property type="protein sequence ID" value="MBC2670538.1"/>
    <property type="molecule type" value="Genomic_DNA"/>
</dbReference>
<proteinExistence type="inferred from homology"/>
<dbReference type="SUPFAM" id="SSF56954">
    <property type="entry name" value="Outer membrane efflux proteins (OEP)"/>
    <property type="match status" value="1"/>
</dbReference>
<dbReference type="InterPro" id="IPR051906">
    <property type="entry name" value="TolC-like"/>
</dbReference>
<keyword evidence="7" id="KW-0998">Cell outer membrane</keyword>
<accession>A0A7X1G0T4</accession>
<evidence type="ECO:0000256" key="5">
    <source>
        <dbReference type="ARBA" id="ARBA00022692"/>
    </source>
</evidence>
<keyword evidence="5" id="KW-0812">Transmembrane</keyword>
<protein>
    <submittedName>
        <fullName evidence="10">TolC family outer membrane protein</fullName>
    </submittedName>
</protein>
<dbReference type="Pfam" id="PF02321">
    <property type="entry name" value="OEP"/>
    <property type="match status" value="2"/>
</dbReference>
<feature type="compositionally biased region" description="Polar residues" evidence="8">
    <location>
        <begin position="468"/>
        <end position="489"/>
    </location>
</feature>
<organism evidence="10 11">
    <name type="scientific">Novosphingobium piscinae</name>
    <dbReference type="NCBI Taxonomy" id="1507448"/>
    <lineage>
        <taxon>Bacteria</taxon>
        <taxon>Pseudomonadati</taxon>
        <taxon>Pseudomonadota</taxon>
        <taxon>Alphaproteobacteria</taxon>
        <taxon>Sphingomonadales</taxon>
        <taxon>Sphingomonadaceae</taxon>
        <taxon>Novosphingobium</taxon>
    </lineage>
</organism>
<dbReference type="InterPro" id="IPR010130">
    <property type="entry name" value="T1SS_OMP_TolC"/>
</dbReference>
<dbReference type="PANTHER" id="PTHR30026:SF22">
    <property type="entry name" value="OUTER MEMBRANE EFFLUX PROTEIN"/>
    <property type="match status" value="1"/>
</dbReference>
<name>A0A7X1G0T4_9SPHN</name>
<evidence type="ECO:0000256" key="3">
    <source>
        <dbReference type="ARBA" id="ARBA00022448"/>
    </source>
</evidence>